<accession>A0A0F5K4P0</accession>
<dbReference type="GO" id="GO:0008236">
    <property type="term" value="F:serine-type peptidase activity"/>
    <property type="evidence" value="ECO:0007669"/>
    <property type="project" value="InterPro"/>
</dbReference>
<dbReference type="InterPro" id="IPR029058">
    <property type="entry name" value="AB_hydrolase_fold"/>
</dbReference>
<proteinExistence type="predicted"/>
<feature type="domain" description="Peptidase S9 prolyl oligopeptidase catalytic" evidence="1">
    <location>
        <begin position="163"/>
        <end position="292"/>
    </location>
</feature>
<protein>
    <recommendedName>
        <fullName evidence="1">Peptidase S9 prolyl oligopeptidase catalytic domain-containing protein</fullName>
    </recommendedName>
</protein>
<dbReference type="EMBL" id="LAQU01000002">
    <property type="protein sequence ID" value="KKB64844.1"/>
    <property type="molecule type" value="Genomic_DNA"/>
</dbReference>
<organism evidence="2 3">
    <name type="scientific">Robbsia andropogonis</name>
    <dbReference type="NCBI Taxonomy" id="28092"/>
    <lineage>
        <taxon>Bacteria</taxon>
        <taxon>Pseudomonadati</taxon>
        <taxon>Pseudomonadota</taxon>
        <taxon>Betaproteobacteria</taxon>
        <taxon>Burkholderiales</taxon>
        <taxon>Burkholderiaceae</taxon>
        <taxon>Robbsia</taxon>
    </lineage>
</organism>
<dbReference type="GO" id="GO:0006508">
    <property type="term" value="P:proteolysis"/>
    <property type="evidence" value="ECO:0007669"/>
    <property type="project" value="InterPro"/>
</dbReference>
<sequence length="349" mass="37542">MRAHRKNKRDVLSRWIVHGGALAVVLLGGCASQVTHYGLNDHFSASEVLSGATTTREACSLKPDTVWVDGADFAECIKYYPSSDFVAGKTHRAIVAMEGDWISGRAVGPRYAKRTPRDLYDEAEREQAHDHMAWVLLGRPGTDGSSGDQKRRRQRYETAVINAAIDKLKQRYEIREFGLIGQSGGGGLVGALIAERNDVLCAVPTSGVLSVKARAELKGQSVDATGTSFGNVWDPIDHVNAIHPMPGFRLFAVSSISDSNVPFSTQTAFVEAVKDKGIEAYQIAINGTGAEHHQTMMTGMRVVQACMDGLPSAFITKTFTGLTDNARQANALSEIVNQAARAGTPTGAP</sequence>
<dbReference type="Proteomes" id="UP000033618">
    <property type="component" value="Unassembled WGS sequence"/>
</dbReference>
<dbReference type="SUPFAM" id="SSF53474">
    <property type="entry name" value="alpha/beta-Hydrolases"/>
    <property type="match status" value="1"/>
</dbReference>
<name>A0A0F5K4P0_9BURK</name>
<reference evidence="2 3" key="1">
    <citation type="submission" date="2015-03" db="EMBL/GenBank/DDBJ databases">
        <title>Draft Genome Sequence of Burkholderia andropogonis type strain ICMP2807, isolated from Sorghum bicolor.</title>
        <authorList>
            <person name="Lopes-Santos L."/>
            <person name="Castro D.B."/>
            <person name="Ottoboni L.M."/>
            <person name="Park D."/>
            <person name="Weirc B.S."/>
            <person name="Destefano S.A."/>
        </authorList>
    </citation>
    <scope>NUCLEOTIDE SEQUENCE [LARGE SCALE GENOMIC DNA]</scope>
    <source>
        <strain evidence="2 3">ICMP2807</strain>
    </source>
</reference>
<dbReference type="InterPro" id="IPR001375">
    <property type="entry name" value="Peptidase_S9_cat"/>
</dbReference>
<dbReference type="OrthoDB" id="7015419at2"/>
<evidence type="ECO:0000259" key="1">
    <source>
        <dbReference type="Pfam" id="PF00326"/>
    </source>
</evidence>
<dbReference type="PROSITE" id="PS51257">
    <property type="entry name" value="PROKAR_LIPOPROTEIN"/>
    <property type="match status" value="1"/>
</dbReference>
<dbReference type="AlphaFoldDB" id="A0A0F5K4P0"/>
<keyword evidence="3" id="KW-1185">Reference proteome</keyword>
<comment type="caution">
    <text evidence="2">The sequence shown here is derived from an EMBL/GenBank/DDBJ whole genome shotgun (WGS) entry which is preliminary data.</text>
</comment>
<dbReference type="PATRIC" id="fig|28092.6.peg.505"/>
<evidence type="ECO:0000313" key="2">
    <source>
        <dbReference type="EMBL" id="KKB64844.1"/>
    </source>
</evidence>
<evidence type="ECO:0000313" key="3">
    <source>
        <dbReference type="Proteomes" id="UP000033618"/>
    </source>
</evidence>
<dbReference type="Gene3D" id="3.40.50.1820">
    <property type="entry name" value="alpha/beta hydrolase"/>
    <property type="match status" value="1"/>
</dbReference>
<dbReference type="Pfam" id="PF00326">
    <property type="entry name" value="Peptidase_S9"/>
    <property type="match status" value="1"/>
</dbReference>
<gene>
    <name evidence="2" type="ORF">WM40_02170</name>
</gene>